<keyword evidence="1" id="KW-0472">Membrane</keyword>
<dbReference type="Gramene" id="QL09p041632:mrna">
    <property type="protein sequence ID" value="QL09p041632:mrna:CDS:1"/>
    <property type="gene ID" value="QL09p041632"/>
</dbReference>
<protein>
    <submittedName>
        <fullName evidence="2">Uncharacterized protein</fullName>
    </submittedName>
</protein>
<evidence type="ECO:0000313" key="3">
    <source>
        <dbReference type="Proteomes" id="UP000594261"/>
    </source>
</evidence>
<reference evidence="2 3" key="1">
    <citation type="journal article" date="2016" name="G3 (Bethesda)">
        <title>First Draft Assembly and Annotation of the Genome of a California Endemic Oak Quercus lobata Nee (Fagaceae).</title>
        <authorList>
            <person name="Sork V.L."/>
            <person name="Fitz-Gibbon S.T."/>
            <person name="Puiu D."/>
            <person name="Crepeau M."/>
            <person name="Gugger P.F."/>
            <person name="Sherman R."/>
            <person name="Stevens K."/>
            <person name="Langley C.H."/>
            <person name="Pellegrini M."/>
            <person name="Salzberg S.L."/>
        </authorList>
    </citation>
    <scope>NUCLEOTIDE SEQUENCE [LARGE SCALE GENOMIC DNA]</scope>
    <source>
        <strain evidence="2 3">cv. SW786</strain>
    </source>
</reference>
<dbReference type="FunCoup" id="A0A7N2ML96">
    <property type="interactions" value="28"/>
</dbReference>
<dbReference type="AlphaFoldDB" id="A0A7N2ML96"/>
<keyword evidence="3" id="KW-1185">Reference proteome</keyword>
<proteinExistence type="predicted"/>
<dbReference type="Proteomes" id="UP000594261">
    <property type="component" value="Chromosome 9"/>
</dbReference>
<name>A0A7N2ML96_QUELO</name>
<dbReference type="EMBL" id="LRBV02000009">
    <property type="status" value="NOT_ANNOTATED_CDS"/>
    <property type="molecule type" value="Genomic_DNA"/>
</dbReference>
<dbReference type="EnsemblPlants" id="QL09p041632:mrna">
    <property type="protein sequence ID" value="QL09p041632:mrna:CDS:1"/>
    <property type="gene ID" value="QL09p041632"/>
</dbReference>
<accession>A0A7N2ML96</accession>
<reference evidence="2" key="2">
    <citation type="submission" date="2021-01" db="UniProtKB">
        <authorList>
            <consortium name="EnsemblPlants"/>
        </authorList>
    </citation>
    <scope>IDENTIFICATION</scope>
</reference>
<keyword evidence="1" id="KW-1133">Transmembrane helix</keyword>
<feature type="transmembrane region" description="Helical" evidence="1">
    <location>
        <begin position="97"/>
        <end position="118"/>
    </location>
</feature>
<evidence type="ECO:0000256" key="1">
    <source>
        <dbReference type="SAM" id="Phobius"/>
    </source>
</evidence>
<dbReference type="OMA" id="SCCINIY"/>
<organism evidence="2 3">
    <name type="scientific">Quercus lobata</name>
    <name type="common">Valley oak</name>
    <dbReference type="NCBI Taxonomy" id="97700"/>
    <lineage>
        <taxon>Eukaryota</taxon>
        <taxon>Viridiplantae</taxon>
        <taxon>Streptophyta</taxon>
        <taxon>Embryophyta</taxon>
        <taxon>Tracheophyta</taxon>
        <taxon>Spermatophyta</taxon>
        <taxon>Magnoliopsida</taxon>
        <taxon>eudicotyledons</taxon>
        <taxon>Gunneridae</taxon>
        <taxon>Pentapetalae</taxon>
        <taxon>rosids</taxon>
        <taxon>fabids</taxon>
        <taxon>Fagales</taxon>
        <taxon>Fagaceae</taxon>
        <taxon>Quercus</taxon>
    </lineage>
</organism>
<dbReference type="InParanoid" id="A0A7N2ML96"/>
<sequence>MDPEASPEVQDYFFEHPSLEGRNVGAAMFMRSRPRGESHDSCCINIYINNNVQGANNSTLYGSALRMRDPGVSLCFGDVKLSRRSQTINKIMYNDTLGIGLGFCLKFLSVIIILFLLLSLI</sequence>
<keyword evidence="1" id="KW-0812">Transmembrane</keyword>
<evidence type="ECO:0000313" key="2">
    <source>
        <dbReference type="EnsemblPlants" id="QL09p041632:mrna:CDS:1"/>
    </source>
</evidence>